<proteinExistence type="inferred from homology"/>
<keyword evidence="5" id="KW-1185">Reference proteome</keyword>
<dbReference type="Proteomes" id="UP001597302">
    <property type="component" value="Unassembled WGS sequence"/>
</dbReference>
<evidence type="ECO:0000313" key="5">
    <source>
        <dbReference type="Proteomes" id="UP001597302"/>
    </source>
</evidence>
<dbReference type="SUPFAM" id="SSF53067">
    <property type="entry name" value="Actin-like ATPase domain"/>
    <property type="match status" value="2"/>
</dbReference>
<dbReference type="PANTHER" id="PTHR42749:SF1">
    <property type="entry name" value="CELL SHAPE-DETERMINING PROTEIN MREB"/>
    <property type="match status" value="1"/>
</dbReference>
<dbReference type="PROSITE" id="PS00329">
    <property type="entry name" value="HSP70_2"/>
    <property type="match status" value="1"/>
</dbReference>
<dbReference type="EMBL" id="JBHTOQ010000022">
    <property type="protein sequence ID" value="MFD1481804.1"/>
    <property type="molecule type" value="Genomic_DNA"/>
</dbReference>
<evidence type="ECO:0000256" key="3">
    <source>
        <dbReference type="ARBA" id="ARBA00022840"/>
    </source>
</evidence>
<sequence>MARQSRSLGIDFGTSNSAAGYLVDGQPRLVTMAPGQTTLPSTFFFDFETRRTLIGEGANRALIDGAEGRFMRALKRVLGTSLMHEPRQILNERTTFVAVIARFLAQIKAQAEAQAGAPFDHVLSGRPVVFHGVSDPREAQAQDDLRQCYLAAGFAHVDFMAEPEAAAIASGAAQPSDGVGLIVDVGGGTSDFSLFSSGAGGVTILANHGVRIGGTDFDRAINIDHVMPLLGRNTLLRKAMGPGHSSTPNAIYNDLATWEKIPFVYTPQNRRMSAEMVRLAVEPAKLSRLHKVLEDEIGHDLAFAVEAGKIAANGGTADPRILLDMIERGLAAPLPADALADSLARHADALSDGATQTLLMAGLPADRIEHVVYVGGSSLLSMVSDRMRARFPQARHSFSEVFTAVTDGLAIAAAR</sequence>
<dbReference type="RefSeq" id="WP_379106957.1">
    <property type="nucleotide sequence ID" value="NZ_CBCSAJ010000010.1"/>
</dbReference>
<keyword evidence="2" id="KW-0547">Nucleotide-binding</keyword>
<dbReference type="Gene3D" id="3.30.420.40">
    <property type="match status" value="2"/>
</dbReference>
<organism evidence="4 5">
    <name type="scientific">Paracoccus nototheniae</name>
    <dbReference type="NCBI Taxonomy" id="2489002"/>
    <lineage>
        <taxon>Bacteria</taxon>
        <taxon>Pseudomonadati</taxon>
        <taxon>Pseudomonadota</taxon>
        <taxon>Alphaproteobacteria</taxon>
        <taxon>Rhodobacterales</taxon>
        <taxon>Paracoccaceae</taxon>
        <taxon>Paracoccus</taxon>
    </lineage>
</organism>
<dbReference type="PANTHER" id="PTHR42749">
    <property type="entry name" value="CELL SHAPE-DETERMINING PROTEIN MREB"/>
    <property type="match status" value="1"/>
</dbReference>
<evidence type="ECO:0000256" key="1">
    <source>
        <dbReference type="ARBA" id="ARBA00007381"/>
    </source>
</evidence>
<accession>A0ABW4DYS9</accession>
<gene>
    <name evidence="4" type="ORF">ACFQ5P_10915</name>
</gene>
<dbReference type="InterPro" id="IPR013126">
    <property type="entry name" value="Hsp_70_fam"/>
</dbReference>
<comment type="caution">
    <text evidence="4">The sequence shown here is derived from an EMBL/GenBank/DDBJ whole genome shotgun (WGS) entry which is preliminary data.</text>
</comment>
<dbReference type="InterPro" id="IPR043129">
    <property type="entry name" value="ATPase_NBD"/>
</dbReference>
<dbReference type="InterPro" id="IPR018181">
    <property type="entry name" value="Heat_shock_70_CS"/>
</dbReference>
<dbReference type="Pfam" id="PF00012">
    <property type="entry name" value="HSP70"/>
    <property type="match status" value="1"/>
</dbReference>
<reference evidence="5" key="1">
    <citation type="journal article" date="2019" name="Int. J. Syst. Evol. Microbiol.">
        <title>The Global Catalogue of Microorganisms (GCM) 10K type strain sequencing project: providing services to taxonomists for standard genome sequencing and annotation.</title>
        <authorList>
            <consortium name="The Broad Institute Genomics Platform"/>
            <consortium name="The Broad Institute Genome Sequencing Center for Infectious Disease"/>
            <person name="Wu L."/>
            <person name="Ma J."/>
        </authorList>
    </citation>
    <scope>NUCLEOTIDE SEQUENCE [LARGE SCALE GENOMIC DNA]</scope>
    <source>
        <strain evidence="5">CCM 8875</strain>
    </source>
</reference>
<evidence type="ECO:0000313" key="4">
    <source>
        <dbReference type="EMBL" id="MFD1481804.1"/>
    </source>
</evidence>
<comment type="similarity">
    <text evidence="1">Belongs to the heat shock protein 70 family.</text>
</comment>
<keyword evidence="3" id="KW-0067">ATP-binding</keyword>
<evidence type="ECO:0000256" key="2">
    <source>
        <dbReference type="ARBA" id="ARBA00022741"/>
    </source>
</evidence>
<protein>
    <submittedName>
        <fullName evidence="4">Hsp70 family protein</fullName>
    </submittedName>
</protein>
<name>A0ABW4DYS9_9RHOB</name>